<dbReference type="AlphaFoldDB" id="A0A432MM74"/>
<reference evidence="2 3" key="1">
    <citation type="submission" date="2018-12" db="EMBL/GenBank/DDBJ databases">
        <authorList>
            <person name="Toschakov S.V."/>
        </authorList>
    </citation>
    <scope>NUCLEOTIDE SEQUENCE [LARGE SCALE GENOMIC DNA]</scope>
    <source>
        <strain evidence="2 3">GM2012</strain>
    </source>
</reference>
<organism evidence="2 3">
    <name type="scientific">Tautonia sociabilis</name>
    <dbReference type="NCBI Taxonomy" id="2080755"/>
    <lineage>
        <taxon>Bacteria</taxon>
        <taxon>Pseudomonadati</taxon>
        <taxon>Planctomycetota</taxon>
        <taxon>Planctomycetia</taxon>
        <taxon>Isosphaerales</taxon>
        <taxon>Isosphaeraceae</taxon>
        <taxon>Tautonia</taxon>
    </lineage>
</organism>
<evidence type="ECO:0000256" key="1">
    <source>
        <dbReference type="SAM" id="MobiDB-lite"/>
    </source>
</evidence>
<evidence type="ECO:0000313" key="3">
    <source>
        <dbReference type="Proteomes" id="UP000280296"/>
    </source>
</evidence>
<sequence length="1233" mass="128957">MLPWLLQAGPAQAETPPIRLTVEVNWRAAPGVILGPRAPAPGGVVLEVTEGRVVQALAWPEDDDPTGVPSLPSPEPLPGGAWRIGSEPVGKARARIEAPIQASMTVRLGSSRWTIPLLSLLDGPQATPVDGGTMIEVRRLPWDAIEVHVPGDGTATPGAVVPVTVGVNVLAPEPTQVDLSLSVRLRPIRGDRVLWEDSRRVVVPTNAGQPPGLILPVQMPDEEGTYVLELATTWAPRGPQADSSRLGRWWRRLRPQQPPDGSVRRVSLTVLSRSGPSPPGSAPESGAEPAEVVVDAVGLGRARGIRPRPEGRAPADLPDPESPWAVPIELLVDPPRRDRHWTLLSRVGTDSRPLREAGPEGLSWTAAPLKVAHPNRPHRLDLEILDGEPSALSVALIAPGVRPRLLLDARGSGGRVEGAGPPRVLSWPIWPDASEPVLVVVNRSPDRPLALGDASLVELAGEPAPLKVSDPPPDGGRAVALRLTGPGDLDRFGGLSDDGPDDPLSRASHLASYLDWLGASAVVVPDSPADRPIRSALEGQADEDPIGPDRDGVLRSILDRQGVELILEVDLEGVSLPGLPPPGSYEAEARGLVRLDGTGRAEAGTPSYNLLRPEVQRALTRHLLAALEDEGAPASSRPDGLLVRLGTGPTLPGRADTGFDDETYRRFVAEAIKGASAPGLDPTDPARFASRLEYLTGPASVPWLSWRSRQVGEYYSGLASRIAEARPGVRLLVATPGLDDGPAGAEARRVDREGLSPEAAWRSLGLDLDDWPRGDGPAPIVLRGVGARPVGLEHDLASHPALDAPLLDHSTRGVLLGIEDAAPRSSPLKLSARGVGPDPGADEPFGHALAALDASWVVVSSPTASGAEQAVRRFSRAFRALPSSPGVPAGASTSGVLAREISAGEDTYIAIANDTPFAVEFSALLAAPASAPIVDLAGGTPLRVEAASGGRRVSVDLGPFGVAAFRVGAPGAHLGAVSTTFDPAREEHRKEIARRLQELASGGSIARLNPGFEPEAALRRAASDGEDSWTAAGWTAEGAGGPSVAIVSDRPRTGRGSLLLIAPEAPAAASSPSFAAPGPAATLRAFLRTEPPDASVRIRIDSEPGASEPVRLAADLPRADRRNWSPLALRAPGLPTGSSSSLRLRFELRSPGKLWVDDLSLVGQGLAQARSCLTAALQAYDEGRYADFARLSRSHWVEASGGPILPGGATSPSPGSAPAGAIATDLPERARLR</sequence>
<name>A0A432MM74_9BACT</name>
<dbReference type="OrthoDB" id="271087at2"/>
<dbReference type="EMBL" id="RYZH01000010">
    <property type="protein sequence ID" value="RUL88512.1"/>
    <property type="molecule type" value="Genomic_DNA"/>
</dbReference>
<reference evidence="2 3" key="2">
    <citation type="submission" date="2019-01" db="EMBL/GenBank/DDBJ databases">
        <title>Tautonia sociabilis, a novel thermotolerant planctomycete of Isosphaeraceae family, isolated from a 4000 m deep subterranean habitat.</title>
        <authorList>
            <person name="Kovaleva O.L."/>
            <person name="Elcheninov A.G."/>
            <person name="Van Heerden E."/>
            <person name="Toshchakov S.V."/>
            <person name="Novikov A."/>
            <person name="Bonch-Osmolovskaya E.A."/>
            <person name="Kublanov I.V."/>
        </authorList>
    </citation>
    <scope>NUCLEOTIDE SEQUENCE [LARGE SCALE GENOMIC DNA]</scope>
    <source>
        <strain evidence="2 3">GM2012</strain>
    </source>
</reference>
<evidence type="ECO:0000313" key="2">
    <source>
        <dbReference type="EMBL" id="RUL88512.1"/>
    </source>
</evidence>
<feature type="region of interest" description="Disordered" evidence="1">
    <location>
        <begin position="301"/>
        <end position="320"/>
    </location>
</feature>
<feature type="compositionally biased region" description="Low complexity" evidence="1">
    <location>
        <begin position="1206"/>
        <end position="1221"/>
    </location>
</feature>
<protein>
    <submittedName>
        <fullName evidence="2">Uncharacterized protein</fullName>
    </submittedName>
</protein>
<feature type="region of interest" description="Disordered" evidence="1">
    <location>
        <begin position="60"/>
        <end position="80"/>
    </location>
</feature>
<accession>A0A432MM74</accession>
<proteinExistence type="predicted"/>
<feature type="region of interest" description="Disordered" evidence="1">
    <location>
        <begin position="1202"/>
        <end position="1233"/>
    </location>
</feature>
<comment type="caution">
    <text evidence="2">The sequence shown here is derived from an EMBL/GenBank/DDBJ whole genome shotgun (WGS) entry which is preliminary data.</text>
</comment>
<dbReference type="Gene3D" id="2.60.120.260">
    <property type="entry name" value="Galactose-binding domain-like"/>
    <property type="match status" value="1"/>
</dbReference>
<feature type="region of interest" description="Disordered" evidence="1">
    <location>
        <begin position="1029"/>
        <end position="1048"/>
    </location>
</feature>
<dbReference type="Proteomes" id="UP000280296">
    <property type="component" value="Unassembled WGS sequence"/>
</dbReference>
<gene>
    <name evidence="2" type="ORF">TsocGM_07305</name>
</gene>
<keyword evidence="3" id="KW-1185">Reference proteome</keyword>